<feature type="domain" description="L,D-TPase catalytic" evidence="8">
    <location>
        <begin position="135"/>
        <end position="270"/>
    </location>
</feature>
<keyword evidence="4 7" id="KW-0133">Cell shape</keyword>
<keyword evidence="6 7" id="KW-0961">Cell wall biogenesis/degradation</keyword>
<comment type="similarity">
    <text evidence="2">Belongs to the YkuD family.</text>
</comment>
<keyword evidence="5 7" id="KW-0573">Peptidoglycan synthesis</keyword>
<organism evidence="9 10">
    <name type="scientific">Novimethylophilus kurashikiensis</name>
    <dbReference type="NCBI Taxonomy" id="1825523"/>
    <lineage>
        <taxon>Bacteria</taxon>
        <taxon>Pseudomonadati</taxon>
        <taxon>Pseudomonadota</taxon>
        <taxon>Betaproteobacteria</taxon>
        <taxon>Nitrosomonadales</taxon>
        <taxon>Methylophilaceae</taxon>
        <taxon>Novimethylophilus</taxon>
    </lineage>
</organism>
<dbReference type="GO" id="GO:0004180">
    <property type="term" value="F:carboxypeptidase activity"/>
    <property type="evidence" value="ECO:0007669"/>
    <property type="project" value="UniProtKB-ARBA"/>
</dbReference>
<dbReference type="GO" id="GO:0071555">
    <property type="term" value="P:cell wall organization"/>
    <property type="evidence" value="ECO:0007669"/>
    <property type="project" value="UniProtKB-UniRule"/>
</dbReference>
<dbReference type="GO" id="GO:0008360">
    <property type="term" value="P:regulation of cell shape"/>
    <property type="evidence" value="ECO:0007669"/>
    <property type="project" value="UniProtKB-UniRule"/>
</dbReference>
<dbReference type="PROSITE" id="PS52029">
    <property type="entry name" value="LD_TPASE"/>
    <property type="match status" value="1"/>
</dbReference>
<evidence type="ECO:0000313" key="9">
    <source>
        <dbReference type="EMBL" id="GBG14204.1"/>
    </source>
</evidence>
<feature type="active site" description="Proton donor/acceptor" evidence="7">
    <location>
        <position position="228"/>
    </location>
</feature>
<dbReference type="CDD" id="cd16913">
    <property type="entry name" value="YkuD_like"/>
    <property type="match status" value="1"/>
</dbReference>
<name>A0A2R5FC38_9PROT</name>
<gene>
    <name evidence="9" type="ORF">NMK_1768</name>
</gene>
<evidence type="ECO:0000256" key="2">
    <source>
        <dbReference type="ARBA" id="ARBA00005992"/>
    </source>
</evidence>
<dbReference type="GO" id="GO:0016740">
    <property type="term" value="F:transferase activity"/>
    <property type="evidence" value="ECO:0007669"/>
    <property type="project" value="UniProtKB-KW"/>
</dbReference>
<feature type="active site" description="Nucleophile" evidence="7">
    <location>
        <position position="245"/>
    </location>
</feature>
<dbReference type="GO" id="GO:0009252">
    <property type="term" value="P:peptidoglycan biosynthetic process"/>
    <property type="evidence" value="ECO:0007669"/>
    <property type="project" value="UniProtKB-UniPathway"/>
</dbReference>
<dbReference type="InterPro" id="IPR038063">
    <property type="entry name" value="Transpep_catalytic_dom"/>
</dbReference>
<keyword evidence="3" id="KW-0808">Transferase</keyword>
<dbReference type="AlphaFoldDB" id="A0A2R5FC38"/>
<accession>A0A2R5FC38</accession>
<evidence type="ECO:0000256" key="1">
    <source>
        <dbReference type="ARBA" id="ARBA00004752"/>
    </source>
</evidence>
<sequence length="396" mass="45247">MLTAMLLPWNATAIYFADRPSRLESFLHGTPRQIEGLLVRSLLETTQGKLDAALSDIDEVIRAMPNFKLAYLVRGDLLQAKARQISGFGSAPNAPRDEIADFQDEARVRLERYLSREDAPAQPDYLWQLDEAQRHAIVVDTNKSRLYLYRNDHGQPRYVADYYVTVGKNGTEKQSEGDKKTPIGVYFAGKQLERKKLPDMYGTAAYPLSYPNEWDKHRGKNGHGIWLHGTPSNTYSRPPRASDGCVVLTNPDISSLAPVLQDGSTPVVIVGNNPVSQAALKAERERLMGAMEQWRRDWETQNTEDYLARYSRDFFSEGKNFKAWADEKRRIQQSKSATSIQLSNLSVFRYPDGQQQMAVVSFDQDFKSDRLNSHMRKRQYWILEDGQWKILYEGAV</sequence>
<dbReference type="Pfam" id="PF03734">
    <property type="entry name" value="YkuD"/>
    <property type="match status" value="1"/>
</dbReference>
<dbReference type="Pfam" id="PF24125">
    <property type="entry name" value="Cds6_C"/>
    <property type="match status" value="1"/>
</dbReference>
<reference evidence="9 10" key="1">
    <citation type="journal article" date="2018" name="Environ. Microbiol.">
        <title>Isolation and genomic characterization of Novimethylophilus kurashikiensis gen. nov. sp. nov., a new lanthanide-dependent methylotrophic species of Methylophilaceae.</title>
        <authorList>
            <person name="Lv H."/>
            <person name="Sahin N."/>
            <person name="Tani A."/>
        </authorList>
    </citation>
    <scope>NUCLEOTIDE SEQUENCE [LARGE SCALE GENOMIC DNA]</scope>
    <source>
        <strain evidence="9 10">La2-4</strain>
    </source>
</reference>
<evidence type="ECO:0000256" key="5">
    <source>
        <dbReference type="ARBA" id="ARBA00022984"/>
    </source>
</evidence>
<comment type="caution">
    <text evidence="9">The sequence shown here is derived from an EMBL/GenBank/DDBJ whole genome shotgun (WGS) entry which is preliminary data.</text>
</comment>
<keyword evidence="10" id="KW-1185">Reference proteome</keyword>
<comment type="pathway">
    <text evidence="1 7">Cell wall biogenesis; peptidoglycan biosynthesis.</text>
</comment>
<evidence type="ECO:0000256" key="7">
    <source>
        <dbReference type="PROSITE-ProRule" id="PRU01373"/>
    </source>
</evidence>
<proteinExistence type="inferred from homology"/>
<dbReference type="InterPro" id="IPR032710">
    <property type="entry name" value="NTF2-like_dom_sf"/>
</dbReference>
<protein>
    <submittedName>
        <fullName evidence="9">ErfK/YbiS/YcfS/YnhG family protein</fullName>
    </submittedName>
</protein>
<evidence type="ECO:0000256" key="4">
    <source>
        <dbReference type="ARBA" id="ARBA00022960"/>
    </source>
</evidence>
<dbReference type="SUPFAM" id="SSF54427">
    <property type="entry name" value="NTF2-like"/>
    <property type="match status" value="1"/>
</dbReference>
<dbReference type="Gene3D" id="3.10.450.50">
    <property type="match status" value="1"/>
</dbReference>
<dbReference type="InterPro" id="IPR005490">
    <property type="entry name" value="LD_TPept_cat_dom"/>
</dbReference>
<dbReference type="EMBL" id="BDOQ01000006">
    <property type="protein sequence ID" value="GBG14204.1"/>
    <property type="molecule type" value="Genomic_DNA"/>
</dbReference>
<evidence type="ECO:0000259" key="8">
    <source>
        <dbReference type="PROSITE" id="PS52029"/>
    </source>
</evidence>
<evidence type="ECO:0000313" key="10">
    <source>
        <dbReference type="Proteomes" id="UP000245081"/>
    </source>
</evidence>
<dbReference type="SUPFAM" id="SSF141523">
    <property type="entry name" value="L,D-transpeptidase catalytic domain-like"/>
    <property type="match status" value="1"/>
</dbReference>
<dbReference type="Gene3D" id="2.40.440.10">
    <property type="entry name" value="L,D-transpeptidase catalytic domain-like"/>
    <property type="match status" value="1"/>
</dbReference>
<dbReference type="Proteomes" id="UP000245081">
    <property type="component" value="Unassembled WGS sequence"/>
</dbReference>
<dbReference type="UniPathway" id="UPA00219"/>
<dbReference type="PANTHER" id="PTHR36699">
    <property type="entry name" value="LD-TRANSPEPTIDASE"/>
    <property type="match status" value="1"/>
</dbReference>
<evidence type="ECO:0000256" key="6">
    <source>
        <dbReference type="ARBA" id="ARBA00023316"/>
    </source>
</evidence>
<dbReference type="PANTHER" id="PTHR36699:SF1">
    <property type="entry name" value="L,D-TRANSPEPTIDASE YAFK-RELATED"/>
    <property type="match status" value="1"/>
</dbReference>
<evidence type="ECO:0000256" key="3">
    <source>
        <dbReference type="ARBA" id="ARBA00022679"/>
    </source>
</evidence>
<dbReference type="InterPro" id="IPR056203">
    <property type="entry name" value="Cds6_C"/>
</dbReference>